<organism evidence="2 3">
    <name type="scientific">Priestia endophytica DSM 13796</name>
    <dbReference type="NCBI Taxonomy" id="1121089"/>
    <lineage>
        <taxon>Bacteria</taxon>
        <taxon>Bacillati</taxon>
        <taxon>Bacillota</taxon>
        <taxon>Bacilli</taxon>
        <taxon>Bacillales</taxon>
        <taxon>Bacillaceae</taxon>
        <taxon>Priestia</taxon>
    </lineage>
</organism>
<keyword evidence="3" id="KW-1185">Reference proteome</keyword>
<reference evidence="2 3" key="1">
    <citation type="submission" date="2016-10" db="EMBL/GenBank/DDBJ databases">
        <authorList>
            <person name="Varghese N."/>
            <person name="Submissions S."/>
        </authorList>
    </citation>
    <scope>NUCLEOTIDE SEQUENCE [LARGE SCALE GENOMIC DNA]</scope>
    <source>
        <strain evidence="2 3">DSM 13796</strain>
    </source>
</reference>
<feature type="transmembrane region" description="Helical" evidence="1">
    <location>
        <begin position="114"/>
        <end position="134"/>
    </location>
</feature>
<dbReference type="GeneID" id="93712090"/>
<evidence type="ECO:0000313" key="3">
    <source>
        <dbReference type="Proteomes" id="UP000182762"/>
    </source>
</evidence>
<evidence type="ECO:0000313" key="2">
    <source>
        <dbReference type="EMBL" id="SFQ78955.1"/>
    </source>
</evidence>
<accession>A0A1I6BDB2</accession>
<dbReference type="RefSeq" id="WP_061805830.1">
    <property type="nucleotide sequence ID" value="NZ_FOXX01000009.1"/>
</dbReference>
<keyword evidence="1" id="KW-0812">Transmembrane</keyword>
<gene>
    <name evidence="2" type="ORF">SAMN02745910_03494</name>
</gene>
<name>A0A1I6BDB2_9BACI</name>
<keyword evidence="1" id="KW-0472">Membrane</keyword>
<feature type="transmembrane region" description="Helical" evidence="1">
    <location>
        <begin position="7"/>
        <end position="24"/>
    </location>
</feature>
<sequence>MKKAFNLIGTFAAIFICTQIFTYFEMNGYTWNKSDFIDLLLWSFGVMIAYSALVFLFLSIKKPSSKSKEPDSDERTEKMHFKFTGFLFIISNGILLIGSMLIKFTGQSAIPIDYITFFAFIVLFINLFLAPIVIKKL</sequence>
<proteinExistence type="predicted"/>
<dbReference type="Proteomes" id="UP000182762">
    <property type="component" value="Unassembled WGS sequence"/>
</dbReference>
<protein>
    <submittedName>
        <fullName evidence="2">Uncharacterized protein</fullName>
    </submittedName>
</protein>
<dbReference type="EMBL" id="FOXX01000009">
    <property type="protein sequence ID" value="SFQ78955.1"/>
    <property type="molecule type" value="Genomic_DNA"/>
</dbReference>
<feature type="transmembrane region" description="Helical" evidence="1">
    <location>
        <begin position="39"/>
        <end position="60"/>
    </location>
</feature>
<evidence type="ECO:0000256" key="1">
    <source>
        <dbReference type="SAM" id="Phobius"/>
    </source>
</evidence>
<comment type="caution">
    <text evidence="2">The sequence shown here is derived from an EMBL/GenBank/DDBJ whole genome shotgun (WGS) entry which is preliminary data.</text>
</comment>
<feature type="transmembrane region" description="Helical" evidence="1">
    <location>
        <begin position="81"/>
        <end position="102"/>
    </location>
</feature>
<keyword evidence="1" id="KW-1133">Transmembrane helix</keyword>